<dbReference type="Proteomes" id="UP000037035">
    <property type="component" value="Unassembled WGS sequence"/>
</dbReference>
<dbReference type="EMBL" id="LAVV01002766">
    <property type="protein sequence ID" value="KNZ62610.1"/>
    <property type="molecule type" value="Genomic_DNA"/>
</dbReference>
<proteinExistence type="predicted"/>
<dbReference type="AlphaFoldDB" id="A0A0L6VQZ3"/>
<name>A0A0L6VQZ3_9BASI</name>
<protein>
    <submittedName>
        <fullName evidence="1">Uncharacterized protein</fullName>
    </submittedName>
</protein>
<dbReference type="OrthoDB" id="10480708at2759"/>
<reference evidence="1 2" key="1">
    <citation type="submission" date="2015-08" db="EMBL/GenBank/DDBJ databases">
        <title>Next Generation Sequencing and Analysis of the Genome of Puccinia sorghi L Schw, the Causal Agent of Maize Common Rust.</title>
        <authorList>
            <person name="Rochi L."/>
            <person name="Burguener G."/>
            <person name="Darino M."/>
            <person name="Turjanski A."/>
            <person name="Kreff E."/>
            <person name="Dieguez M.J."/>
            <person name="Sacco F."/>
        </authorList>
    </citation>
    <scope>NUCLEOTIDE SEQUENCE [LARGE SCALE GENOMIC DNA]</scope>
    <source>
        <strain evidence="1 2">RO10H11247</strain>
    </source>
</reference>
<evidence type="ECO:0000313" key="1">
    <source>
        <dbReference type="EMBL" id="KNZ62610.1"/>
    </source>
</evidence>
<dbReference type="VEuPathDB" id="FungiDB:VP01_12490g1"/>
<keyword evidence="2" id="KW-1185">Reference proteome</keyword>
<evidence type="ECO:0000313" key="2">
    <source>
        <dbReference type="Proteomes" id="UP000037035"/>
    </source>
</evidence>
<accession>A0A0L6VQZ3</accession>
<sequence>MISQNTESGSSSNTMAKTIHDKLQNLEGTLDLEWNYQTMTLNAFAIRWL</sequence>
<comment type="caution">
    <text evidence="1">The sequence shown here is derived from an EMBL/GenBank/DDBJ whole genome shotgun (WGS) entry which is preliminary data.</text>
</comment>
<gene>
    <name evidence="1" type="ORF">VP01_12490g1</name>
</gene>
<organism evidence="1 2">
    <name type="scientific">Puccinia sorghi</name>
    <dbReference type="NCBI Taxonomy" id="27349"/>
    <lineage>
        <taxon>Eukaryota</taxon>
        <taxon>Fungi</taxon>
        <taxon>Dikarya</taxon>
        <taxon>Basidiomycota</taxon>
        <taxon>Pucciniomycotina</taxon>
        <taxon>Pucciniomycetes</taxon>
        <taxon>Pucciniales</taxon>
        <taxon>Pucciniaceae</taxon>
        <taxon>Puccinia</taxon>
    </lineage>
</organism>